<dbReference type="GO" id="GO:0032259">
    <property type="term" value="P:methylation"/>
    <property type="evidence" value="ECO:0007669"/>
    <property type="project" value="UniProtKB-KW"/>
</dbReference>
<protein>
    <submittedName>
        <fullName evidence="1">SAM-dependent methyltransferase</fullName>
    </submittedName>
</protein>
<reference evidence="1 2" key="1">
    <citation type="submission" date="2018-07" db="EMBL/GenBank/DDBJ databases">
        <authorList>
            <consortium name="PulseNet: The National Subtyping Network for Foodborne Disease Surveillance"/>
            <person name="Tarr C.L."/>
            <person name="Trees E."/>
            <person name="Katz L.S."/>
            <person name="Carleton-Romer H.A."/>
            <person name="Stroika S."/>
            <person name="Kucerova Z."/>
            <person name="Roache K.F."/>
            <person name="Sabol A.L."/>
            <person name="Besser J."/>
            <person name="Gerner-Smidt P."/>
        </authorList>
    </citation>
    <scope>NUCLEOTIDE SEQUENCE [LARGE SCALE GENOMIC DNA]</scope>
    <source>
        <strain evidence="1 2">PNUSAC005307</strain>
    </source>
</reference>
<proteinExistence type="predicted"/>
<dbReference type="GO" id="GO:0008168">
    <property type="term" value="F:methyltransferase activity"/>
    <property type="evidence" value="ECO:0007669"/>
    <property type="project" value="UniProtKB-KW"/>
</dbReference>
<comment type="caution">
    <text evidence="1">The sequence shown here is derived from an EMBL/GenBank/DDBJ whole genome shotgun (WGS) entry which is preliminary data.</text>
</comment>
<organism evidence="1 2">
    <name type="scientific">Campylobacter jejuni</name>
    <dbReference type="NCBI Taxonomy" id="197"/>
    <lineage>
        <taxon>Bacteria</taxon>
        <taxon>Pseudomonadati</taxon>
        <taxon>Campylobacterota</taxon>
        <taxon>Epsilonproteobacteria</taxon>
        <taxon>Campylobacterales</taxon>
        <taxon>Campylobacteraceae</taxon>
        <taxon>Campylobacter</taxon>
    </lineage>
</organism>
<keyword evidence="1" id="KW-0489">Methyltransferase</keyword>
<accession>A0AAD2QY03</accession>
<keyword evidence="1" id="KW-0808">Transferase</keyword>
<sequence length="102" mass="12277">GFFQKNTLINIMGDLGCKLIDEHFLYDEQWIGLFFEKTSENKPTHLSFKIFEEEDYFTESIKQLNNYLSDYKNIALMGGGDTFEHNNRIYYARKFEKYKNMF</sequence>
<feature type="non-terminal residue" evidence="1">
    <location>
        <position position="1"/>
    </location>
</feature>
<dbReference type="EMBL" id="AACQYW010000046">
    <property type="protein sequence ID" value="EAL7595703.1"/>
    <property type="molecule type" value="Genomic_DNA"/>
</dbReference>
<name>A0AAD2QY03_CAMJU</name>
<gene>
    <name evidence="1" type="ORF">DVI03_08960</name>
</gene>
<evidence type="ECO:0000313" key="2">
    <source>
        <dbReference type="Proteomes" id="UP000343544"/>
    </source>
</evidence>
<dbReference type="Proteomes" id="UP000343544">
    <property type="component" value="Unassembled WGS sequence"/>
</dbReference>
<dbReference type="AlphaFoldDB" id="A0AAD2QY03"/>
<evidence type="ECO:0000313" key="1">
    <source>
        <dbReference type="EMBL" id="EAL7595703.1"/>
    </source>
</evidence>